<comment type="function">
    <text evidence="6">With CysD forms the ATP sulfurylase (ATPS) that catalyzes the adenylation of sulfate producing adenosine 5'-phosphosulfate (APS) and diphosphate, the first enzymatic step in sulfur assimilation pathway. APS synthesis involves the formation of a high-energy phosphoric-sulfuric acid anhydride bond driven by GTP hydrolysis by CysN coupled to ATP hydrolysis by CysD.</text>
</comment>
<dbReference type="Proteomes" id="UP000501602">
    <property type="component" value="Chromosome"/>
</dbReference>
<dbReference type="InterPro" id="IPR009001">
    <property type="entry name" value="Transl_elong_EF1A/Init_IF2_C"/>
</dbReference>
<protein>
    <recommendedName>
        <fullName evidence="6">Sulfate adenylyltransferase subunit 1</fullName>
        <ecNumber evidence="6">2.7.7.4</ecNumber>
    </recommendedName>
    <alternativeName>
        <fullName evidence="6">ATP-sulfurylase large subunit</fullName>
    </alternativeName>
    <alternativeName>
        <fullName evidence="6">Sulfate adenylate transferase</fullName>
        <shortName evidence="6">SAT</shortName>
    </alternativeName>
</protein>
<dbReference type="GO" id="GO:0003924">
    <property type="term" value="F:GTPase activity"/>
    <property type="evidence" value="ECO:0007669"/>
    <property type="project" value="InterPro"/>
</dbReference>
<dbReference type="GO" id="GO:0000103">
    <property type="term" value="P:sulfate assimilation"/>
    <property type="evidence" value="ECO:0007669"/>
    <property type="project" value="UniProtKB-UniRule"/>
</dbReference>
<dbReference type="InterPro" id="IPR005225">
    <property type="entry name" value="Small_GTP-bd"/>
</dbReference>
<dbReference type="EMBL" id="CP051180">
    <property type="protein sequence ID" value="QIZ75738.1"/>
    <property type="molecule type" value="Genomic_DNA"/>
</dbReference>
<evidence type="ECO:0000256" key="4">
    <source>
        <dbReference type="ARBA" id="ARBA00022840"/>
    </source>
</evidence>
<dbReference type="InterPro" id="IPR011779">
    <property type="entry name" value="SO4_adenylTrfase_lsu"/>
</dbReference>
<keyword evidence="5 6" id="KW-0342">GTP-binding</keyword>
<dbReference type="Pfam" id="PF22594">
    <property type="entry name" value="GTP-eEF1A_C"/>
    <property type="match status" value="1"/>
</dbReference>
<dbReference type="Gene3D" id="3.40.50.300">
    <property type="entry name" value="P-loop containing nucleotide triphosphate hydrolases"/>
    <property type="match status" value="1"/>
</dbReference>
<evidence type="ECO:0000256" key="6">
    <source>
        <dbReference type="HAMAP-Rule" id="MF_00062"/>
    </source>
</evidence>
<dbReference type="Gene3D" id="2.40.30.10">
    <property type="entry name" value="Translation factors"/>
    <property type="match status" value="2"/>
</dbReference>
<dbReference type="PROSITE" id="PS51722">
    <property type="entry name" value="G_TR_2"/>
    <property type="match status" value="1"/>
</dbReference>
<dbReference type="InterPro" id="IPR031157">
    <property type="entry name" value="G_TR_CS"/>
</dbReference>
<feature type="binding site" evidence="6">
    <location>
        <begin position="31"/>
        <end position="38"/>
    </location>
    <ligand>
        <name>GTP</name>
        <dbReference type="ChEBI" id="CHEBI:37565"/>
    </ligand>
</feature>
<dbReference type="Pfam" id="PF00009">
    <property type="entry name" value="GTP_EFTU"/>
    <property type="match status" value="1"/>
</dbReference>
<feature type="binding site" evidence="6">
    <location>
        <begin position="110"/>
        <end position="114"/>
    </location>
    <ligand>
        <name>GTP</name>
        <dbReference type="ChEBI" id="CHEBI:37565"/>
    </ligand>
</feature>
<dbReference type="HAMAP" id="MF_00062">
    <property type="entry name" value="Sulf_adenylyltr_sub1"/>
    <property type="match status" value="1"/>
</dbReference>
<accession>A0A6H1UA86</accession>
<dbReference type="FunFam" id="3.40.50.300:FF:000119">
    <property type="entry name" value="Sulfate adenylyltransferase subunit 1"/>
    <property type="match status" value="1"/>
</dbReference>
<dbReference type="PROSITE" id="PS00301">
    <property type="entry name" value="G_TR_1"/>
    <property type="match status" value="1"/>
</dbReference>
<dbReference type="GO" id="GO:0005525">
    <property type="term" value="F:GTP binding"/>
    <property type="evidence" value="ECO:0007669"/>
    <property type="project" value="UniProtKB-UniRule"/>
</dbReference>
<dbReference type="UniPathway" id="UPA00140">
    <property type="reaction ID" value="UER00204"/>
</dbReference>
<dbReference type="InterPro" id="IPR000795">
    <property type="entry name" value="T_Tr_GTP-bd_dom"/>
</dbReference>
<dbReference type="SUPFAM" id="SSF50447">
    <property type="entry name" value="Translation proteins"/>
    <property type="match status" value="1"/>
</dbReference>
<name>A0A6H1UA86_9GAMM</name>
<dbReference type="CDD" id="cd03695">
    <property type="entry name" value="CysN_NodQ_II"/>
    <property type="match status" value="1"/>
</dbReference>
<dbReference type="AlphaFoldDB" id="A0A6H1UA86"/>
<organism evidence="8 9">
    <name type="scientific">Ferrimonas lipolytica</name>
    <dbReference type="NCBI Taxonomy" id="2724191"/>
    <lineage>
        <taxon>Bacteria</taxon>
        <taxon>Pseudomonadati</taxon>
        <taxon>Pseudomonadota</taxon>
        <taxon>Gammaproteobacteria</taxon>
        <taxon>Alteromonadales</taxon>
        <taxon>Ferrimonadaceae</taxon>
        <taxon>Ferrimonas</taxon>
    </lineage>
</organism>
<sequence>MNQQNDLLATDILGYLQQHEDKQLLRFITCGSVDDGKSTLIGRLLHDSKMIFEDQLASIEADSKKVGTQGEAIDLALLVDGLQSEREQGITIDVAYRYFATDKRKFIIADTPGHEQYTRNMVTGASTADLAIILVDARAGMQVQTRRHSYLVSMLGIKQVVVAINKMDLVEHSQVRFEQIKKEYQQLAVELGLDAVQYIPMSALNGDNVVEPSAAMPWYQGPVLLPYLETVSLSEAQLTEQLRFPVQLVSRPNSDFRGYAGTISAGQIAVGQQVQVQPSGKQSTVARIVTFDGDRPQAQAGDAVTLTLADEIDISRGELLVTPEQPAQQAQVAEGTVVWMADEPLRIGHEYGIKLATQTGAVWVEQVLDQTDVNTLERKQAEGLALNEIGQVKLKFGKTMLLDDYRAHNHTGSFIVVDKFTNSTVAAGMITKAVAAPVQAPSAQFSEFEIELNALVRKHFPHWGAADLGALIKSGSK</sequence>
<comment type="subunit">
    <text evidence="6">Heterodimer composed of CysD, the smaller subunit, and CysN.</text>
</comment>
<keyword evidence="9" id="KW-1185">Reference proteome</keyword>
<dbReference type="InterPro" id="IPR044139">
    <property type="entry name" value="CysN_NoDQ_III"/>
</dbReference>
<dbReference type="GO" id="GO:0005524">
    <property type="term" value="F:ATP binding"/>
    <property type="evidence" value="ECO:0007669"/>
    <property type="project" value="UniProtKB-KW"/>
</dbReference>
<dbReference type="NCBIfam" id="NF003478">
    <property type="entry name" value="PRK05124.1"/>
    <property type="match status" value="1"/>
</dbReference>
<evidence type="ECO:0000259" key="7">
    <source>
        <dbReference type="PROSITE" id="PS51722"/>
    </source>
</evidence>
<dbReference type="InterPro" id="IPR027417">
    <property type="entry name" value="P-loop_NTPase"/>
</dbReference>
<keyword evidence="2 6" id="KW-0548">Nucleotidyltransferase</keyword>
<dbReference type="GO" id="GO:0004781">
    <property type="term" value="F:sulfate adenylyltransferase (ATP) activity"/>
    <property type="evidence" value="ECO:0007669"/>
    <property type="project" value="UniProtKB-UniRule"/>
</dbReference>
<dbReference type="GO" id="GO:0070814">
    <property type="term" value="P:hydrogen sulfide biosynthetic process"/>
    <property type="evidence" value="ECO:0007669"/>
    <property type="project" value="UniProtKB-UniRule"/>
</dbReference>
<dbReference type="InterPro" id="IPR044138">
    <property type="entry name" value="CysN_II"/>
</dbReference>
<dbReference type="InterPro" id="IPR009000">
    <property type="entry name" value="Transl_B-barrel_sf"/>
</dbReference>
<feature type="domain" description="Tr-type G" evidence="7">
    <location>
        <begin position="22"/>
        <end position="237"/>
    </location>
</feature>
<evidence type="ECO:0000256" key="2">
    <source>
        <dbReference type="ARBA" id="ARBA00022695"/>
    </source>
</evidence>
<dbReference type="PRINTS" id="PR00315">
    <property type="entry name" value="ELONGATNFCT"/>
</dbReference>
<feature type="binding site" evidence="6">
    <location>
        <begin position="165"/>
        <end position="168"/>
    </location>
    <ligand>
        <name>GTP</name>
        <dbReference type="ChEBI" id="CHEBI:37565"/>
    </ligand>
</feature>
<comment type="similarity">
    <text evidence="6">Belongs to the TRAFAC class translation factor GTPase superfamily. Classic translation factor GTPase family. CysN/NodQ subfamily.</text>
</comment>
<evidence type="ECO:0000256" key="3">
    <source>
        <dbReference type="ARBA" id="ARBA00022741"/>
    </source>
</evidence>
<dbReference type="NCBIfam" id="TIGR02034">
    <property type="entry name" value="CysN"/>
    <property type="match status" value="1"/>
</dbReference>
<evidence type="ECO:0000256" key="1">
    <source>
        <dbReference type="ARBA" id="ARBA00022679"/>
    </source>
</evidence>
<dbReference type="SUPFAM" id="SSF50465">
    <property type="entry name" value="EF-Tu/eEF-1alpha/eIF2-gamma C-terminal domain"/>
    <property type="match status" value="1"/>
</dbReference>
<dbReference type="NCBIfam" id="TIGR00231">
    <property type="entry name" value="small_GTP"/>
    <property type="match status" value="1"/>
</dbReference>
<dbReference type="PANTHER" id="PTHR23115">
    <property type="entry name" value="TRANSLATION FACTOR"/>
    <property type="match status" value="1"/>
</dbReference>
<dbReference type="EC" id="2.7.7.4" evidence="6"/>
<dbReference type="InterPro" id="IPR041757">
    <property type="entry name" value="CysN_GTP-bd"/>
</dbReference>
<dbReference type="InterPro" id="IPR050100">
    <property type="entry name" value="TRAFAC_GTPase_members"/>
</dbReference>
<dbReference type="CDD" id="cd04166">
    <property type="entry name" value="CysN_ATPS"/>
    <property type="match status" value="1"/>
</dbReference>
<dbReference type="KEGG" id="fes:HER31_01770"/>
<reference evidence="8 9" key="1">
    <citation type="submission" date="2020-04" db="EMBL/GenBank/DDBJ databases">
        <title>Ferrimonas sp. S7 isolated from sea water.</title>
        <authorList>
            <person name="Bae S.S."/>
            <person name="Baek K."/>
        </authorList>
    </citation>
    <scope>NUCLEOTIDE SEQUENCE [LARGE SCALE GENOMIC DNA]</scope>
    <source>
        <strain evidence="8 9">S7</strain>
    </source>
</reference>
<dbReference type="CDD" id="cd04095">
    <property type="entry name" value="CysN_NoDQ_III"/>
    <property type="match status" value="1"/>
</dbReference>
<comment type="pathway">
    <text evidence="6">Sulfur metabolism; hydrogen sulfide biosynthesis; sulfite from sulfate: step 1/3.</text>
</comment>
<evidence type="ECO:0000313" key="8">
    <source>
        <dbReference type="EMBL" id="QIZ75738.1"/>
    </source>
</evidence>
<dbReference type="RefSeq" id="WP_168658999.1">
    <property type="nucleotide sequence ID" value="NZ_CP051180.1"/>
</dbReference>
<gene>
    <name evidence="6 8" type="primary">cysN</name>
    <name evidence="8" type="ORF">HER31_01770</name>
</gene>
<dbReference type="SUPFAM" id="SSF52540">
    <property type="entry name" value="P-loop containing nucleoside triphosphate hydrolases"/>
    <property type="match status" value="1"/>
</dbReference>
<keyword evidence="4 6" id="KW-0067">ATP-binding</keyword>
<dbReference type="InterPro" id="IPR054696">
    <property type="entry name" value="GTP-eEF1A_C"/>
</dbReference>
<evidence type="ECO:0000313" key="9">
    <source>
        <dbReference type="Proteomes" id="UP000501602"/>
    </source>
</evidence>
<proteinExistence type="inferred from homology"/>
<keyword evidence="3 6" id="KW-0547">Nucleotide-binding</keyword>
<comment type="catalytic activity">
    <reaction evidence="6">
        <text>sulfate + ATP + H(+) = adenosine 5'-phosphosulfate + diphosphate</text>
        <dbReference type="Rhea" id="RHEA:18133"/>
        <dbReference type="ChEBI" id="CHEBI:15378"/>
        <dbReference type="ChEBI" id="CHEBI:16189"/>
        <dbReference type="ChEBI" id="CHEBI:30616"/>
        <dbReference type="ChEBI" id="CHEBI:33019"/>
        <dbReference type="ChEBI" id="CHEBI:58243"/>
        <dbReference type="EC" id="2.7.7.4"/>
    </reaction>
</comment>
<keyword evidence="1 6" id="KW-0808">Transferase</keyword>
<evidence type="ECO:0000256" key="5">
    <source>
        <dbReference type="ARBA" id="ARBA00023134"/>
    </source>
</evidence>